<dbReference type="EMBL" id="MWQN01000004">
    <property type="protein sequence ID" value="OPC77300.1"/>
    <property type="molecule type" value="Genomic_DNA"/>
</dbReference>
<evidence type="ECO:0000256" key="3">
    <source>
        <dbReference type="ARBA" id="ARBA00023163"/>
    </source>
</evidence>
<accession>A0A1T3NKQ7</accession>
<organism evidence="5 6">
    <name type="scientific">Embleya scabrispora</name>
    <dbReference type="NCBI Taxonomy" id="159449"/>
    <lineage>
        <taxon>Bacteria</taxon>
        <taxon>Bacillati</taxon>
        <taxon>Actinomycetota</taxon>
        <taxon>Actinomycetes</taxon>
        <taxon>Kitasatosporales</taxon>
        <taxon>Streptomycetaceae</taxon>
        <taxon>Embleya</taxon>
    </lineage>
</organism>
<keyword evidence="2" id="KW-0238">DNA-binding</keyword>
<gene>
    <name evidence="5" type="ORF">B4N89_43030</name>
</gene>
<dbReference type="GO" id="GO:0003700">
    <property type="term" value="F:DNA-binding transcription factor activity"/>
    <property type="evidence" value="ECO:0007669"/>
    <property type="project" value="InterPro"/>
</dbReference>
<dbReference type="RefSeq" id="WP_078982059.1">
    <property type="nucleotide sequence ID" value="NZ_MWQN01000004.1"/>
</dbReference>
<dbReference type="PANTHER" id="PTHR43132:SF8">
    <property type="entry name" value="HTH-TYPE TRANSCRIPTIONAL REGULATOR KMTR"/>
    <property type="match status" value="1"/>
</dbReference>
<dbReference type="InterPro" id="IPR001845">
    <property type="entry name" value="HTH_ArsR_DNA-bd_dom"/>
</dbReference>
<dbReference type="CDD" id="cd00090">
    <property type="entry name" value="HTH_ARSR"/>
    <property type="match status" value="1"/>
</dbReference>
<proteinExistence type="predicted"/>
<evidence type="ECO:0000259" key="4">
    <source>
        <dbReference type="SMART" id="SM00418"/>
    </source>
</evidence>
<evidence type="ECO:0000256" key="2">
    <source>
        <dbReference type="ARBA" id="ARBA00023125"/>
    </source>
</evidence>
<comment type="caution">
    <text evidence="5">The sequence shown here is derived from an EMBL/GenBank/DDBJ whole genome shotgun (WGS) entry which is preliminary data.</text>
</comment>
<dbReference type="Proteomes" id="UP000190037">
    <property type="component" value="Unassembled WGS sequence"/>
</dbReference>
<protein>
    <submittedName>
        <fullName evidence="5">Transcriptional regulator</fullName>
    </submittedName>
</protein>
<dbReference type="SUPFAM" id="SSF46785">
    <property type="entry name" value="Winged helix' DNA-binding domain"/>
    <property type="match status" value="1"/>
</dbReference>
<dbReference type="GO" id="GO:0003677">
    <property type="term" value="F:DNA binding"/>
    <property type="evidence" value="ECO:0007669"/>
    <property type="project" value="UniProtKB-KW"/>
</dbReference>
<dbReference type="InterPro" id="IPR051011">
    <property type="entry name" value="Metal_resp_trans_reg"/>
</dbReference>
<evidence type="ECO:0000256" key="1">
    <source>
        <dbReference type="ARBA" id="ARBA00023015"/>
    </source>
</evidence>
<name>A0A1T3NKQ7_9ACTN</name>
<dbReference type="InterPro" id="IPR036390">
    <property type="entry name" value="WH_DNA-bd_sf"/>
</dbReference>
<dbReference type="SMART" id="SM00418">
    <property type="entry name" value="HTH_ARSR"/>
    <property type="match status" value="1"/>
</dbReference>
<dbReference type="OrthoDB" id="3808065at2"/>
<feature type="domain" description="HTH arsR-type" evidence="4">
    <location>
        <begin position="254"/>
        <end position="327"/>
    </location>
</feature>
<dbReference type="PANTHER" id="PTHR43132">
    <property type="entry name" value="ARSENICAL RESISTANCE OPERON REPRESSOR ARSR-RELATED"/>
    <property type="match status" value="1"/>
</dbReference>
<reference evidence="5 6" key="1">
    <citation type="submission" date="2017-03" db="EMBL/GenBank/DDBJ databases">
        <title>Draft genome sequence of Streptomyces scabrisporus NF3, endophyte isolated from Amphipterygium adstringens.</title>
        <authorList>
            <person name="Vazquez M."/>
            <person name="Ceapa C.D."/>
            <person name="Rodriguez Luna D."/>
            <person name="Sanchez Esquivel S."/>
        </authorList>
    </citation>
    <scope>NUCLEOTIDE SEQUENCE [LARGE SCALE GENOMIC DNA]</scope>
    <source>
        <strain evidence="5 6">NF3</strain>
    </source>
</reference>
<dbReference type="Gene3D" id="1.10.10.10">
    <property type="entry name" value="Winged helix-like DNA-binding domain superfamily/Winged helix DNA-binding domain"/>
    <property type="match status" value="1"/>
</dbReference>
<dbReference type="InterPro" id="IPR011991">
    <property type="entry name" value="ArsR-like_HTH"/>
</dbReference>
<dbReference type="AlphaFoldDB" id="A0A1T3NKQ7"/>
<keyword evidence="1" id="KW-0805">Transcription regulation</keyword>
<keyword evidence="6" id="KW-1185">Reference proteome</keyword>
<dbReference type="STRING" id="159449.B4N89_43030"/>
<sequence length="338" mass="36860">MLRIHFTAEDLARTRLATTVGAAAETYHSLELLHGPRRPLPFRAWRAEVAARLEAAPGPLTALLPVRGPGLDLRTLVGDSPSLDEGIENLLAVPGARLRAELAHLTFDPAYSTWVRDFLDGGLEPRREFAEALRATHDVTVAPFRERVRSHLEAARSRLTRTLLDSGVEGLLAGLYVPFIRWNPPVLEIRRRKDHDIVLGGRGLVIAPTLFVWRESVVLWDVQDETAPYVLAVPTVRDLRDGAALWQPGTGDDRALGALLGQTRAAALTVINDGCTTTELARRLNVSAASASQHATVLRNARLITTTRRGGAVLHALTSLGLELLGESPPRTPHPART</sequence>
<keyword evidence="3" id="KW-0804">Transcription</keyword>
<evidence type="ECO:0000313" key="5">
    <source>
        <dbReference type="EMBL" id="OPC77300.1"/>
    </source>
</evidence>
<evidence type="ECO:0000313" key="6">
    <source>
        <dbReference type="Proteomes" id="UP000190037"/>
    </source>
</evidence>
<dbReference type="InterPro" id="IPR036388">
    <property type="entry name" value="WH-like_DNA-bd_sf"/>
</dbReference>